<evidence type="ECO:0000256" key="8">
    <source>
        <dbReference type="HAMAP-Rule" id="MF_00131"/>
    </source>
</evidence>
<evidence type="ECO:0000256" key="3">
    <source>
        <dbReference type="ARBA" id="ARBA00022605"/>
    </source>
</evidence>
<comment type="pathway">
    <text evidence="1 8">Amino-acid biosynthesis; L-tryptophan biosynthesis; L-tryptophan from chorismate: step 5/5.</text>
</comment>
<comment type="function">
    <text evidence="8">The alpha subunit is responsible for the aldol cleavage of indoleglycerol phosphate to indole and glyceraldehyde 3-phosphate.</text>
</comment>
<evidence type="ECO:0000256" key="2">
    <source>
        <dbReference type="ARBA" id="ARBA00011270"/>
    </source>
</evidence>
<evidence type="ECO:0000256" key="5">
    <source>
        <dbReference type="ARBA" id="ARBA00023141"/>
    </source>
</evidence>
<accession>A0A8J2XRZ9</accession>
<dbReference type="PANTHER" id="PTHR43406:SF1">
    <property type="entry name" value="TRYPTOPHAN SYNTHASE ALPHA CHAIN, CHLOROPLASTIC"/>
    <property type="match status" value="1"/>
</dbReference>
<dbReference type="PANTHER" id="PTHR43406">
    <property type="entry name" value="TRYPTOPHAN SYNTHASE, ALPHA CHAIN"/>
    <property type="match status" value="1"/>
</dbReference>
<dbReference type="Pfam" id="PF00290">
    <property type="entry name" value="Trp_syntA"/>
    <property type="match status" value="1"/>
</dbReference>
<evidence type="ECO:0000256" key="4">
    <source>
        <dbReference type="ARBA" id="ARBA00022822"/>
    </source>
</evidence>
<evidence type="ECO:0000313" key="11">
    <source>
        <dbReference type="Proteomes" id="UP000607559"/>
    </source>
</evidence>
<dbReference type="SUPFAM" id="SSF51366">
    <property type="entry name" value="Ribulose-phoshate binding barrel"/>
    <property type="match status" value="1"/>
</dbReference>
<comment type="caution">
    <text evidence="10">The sequence shown here is derived from an EMBL/GenBank/DDBJ whole genome shotgun (WGS) entry which is preliminary data.</text>
</comment>
<evidence type="ECO:0000256" key="6">
    <source>
        <dbReference type="ARBA" id="ARBA00023239"/>
    </source>
</evidence>
<dbReference type="GO" id="GO:0005829">
    <property type="term" value="C:cytosol"/>
    <property type="evidence" value="ECO:0007669"/>
    <property type="project" value="TreeGrafter"/>
</dbReference>
<dbReference type="RefSeq" id="WP_188929754.1">
    <property type="nucleotide sequence ID" value="NZ_BMJC01000001.1"/>
</dbReference>
<feature type="active site" description="Proton acceptor" evidence="8">
    <location>
        <position position="57"/>
    </location>
</feature>
<dbReference type="GO" id="GO:0004834">
    <property type="term" value="F:tryptophan synthase activity"/>
    <property type="evidence" value="ECO:0007669"/>
    <property type="project" value="UniProtKB-UniRule"/>
</dbReference>
<name>A0A8J2XRZ9_9BACT</name>
<dbReference type="Proteomes" id="UP000607559">
    <property type="component" value="Unassembled WGS sequence"/>
</dbReference>
<dbReference type="InterPro" id="IPR011060">
    <property type="entry name" value="RibuloseP-bd_barrel"/>
</dbReference>
<dbReference type="InterPro" id="IPR002028">
    <property type="entry name" value="Trp_synthase_suA"/>
</dbReference>
<dbReference type="AlphaFoldDB" id="A0A8J2XRZ9"/>
<feature type="active site" description="Proton acceptor" evidence="8">
    <location>
        <position position="46"/>
    </location>
</feature>
<evidence type="ECO:0000313" key="10">
    <source>
        <dbReference type="EMBL" id="GGA91222.1"/>
    </source>
</evidence>
<dbReference type="PROSITE" id="PS00167">
    <property type="entry name" value="TRP_SYNTHASE_ALPHA"/>
    <property type="match status" value="1"/>
</dbReference>
<comment type="subunit">
    <text evidence="2 8">Tetramer of two alpha and two beta chains.</text>
</comment>
<organism evidence="10 11">
    <name type="scientific">Puia dinghuensis</name>
    <dbReference type="NCBI Taxonomy" id="1792502"/>
    <lineage>
        <taxon>Bacteria</taxon>
        <taxon>Pseudomonadati</taxon>
        <taxon>Bacteroidota</taxon>
        <taxon>Chitinophagia</taxon>
        <taxon>Chitinophagales</taxon>
        <taxon>Chitinophagaceae</taxon>
        <taxon>Puia</taxon>
    </lineage>
</organism>
<dbReference type="CDD" id="cd04724">
    <property type="entry name" value="Tryptophan_synthase_alpha"/>
    <property type="match status" value="1"/>
</dbReference>
<keyword evidence="6 8" id="KW-0456">Lyase</keyword>
<dbReference type="EC" id="4.2.1.20" evidence="8"/>
<comment type="catalytic activity">
    <reaction evidence="7 8">
        <text>(1S,2R)-1-C-(indol-3-yl)glycerol 3-phosphate + L-serine = D-glyceraldehyde 3-phosphate + L-tryptophan + H2O</text>
        <dbReference type="Rhea" id="RHEA:10532"/>
        <dbReference type="ChEBI" id="CHEBI:15377"/>
        <dbReference type="ChEBI" id="CHEBI:33384"/>
        <dbReference type="ChEBI" id="CHEBI:57912"/>
        <dbReference type="ChEBI" id="CHEBI:58866"/>
        <dbReference type="ChEBI" id="CHEBI:59776"/>
        <dbReference type="EC" id="4.2.1.20"/>
    </reaction>
</comment>
<keyword evidence="5 8" id="KW-0057">Aromatic amino acid biosynthesis</keyword>
<sequence>MSRITELFKRKSSKVLNVYCTAGFPRLDSTLEVMKALQDNGADLIELGMPYSDPLADGPVIQASSTVALSNGMTLATLFGQLARMRESIGVPVLLMGYMNPVLQYGFERFCADAAAAGVDGLILPDLPIYEFETEYGPVMRKCGLDFVFLVTPETSPERIRQVDGLSSGFLYAVSSSSTTGKDKDMGEQEAYFARLQQMQLKNPVLVGFGIRDRGTFEAACRHANGAIIGTAYIRALEGGADVGAATKKFLSGILGPAEASGAAKKSAI</sequence>
<dbReference type="EMBL" id="BMJC01000001">
    <property type="protein sequence ID" value="GGA91222.1"/>
    <property type="molecule type" value="Genomic_DNA"/>
</dbReference>
<keyword evidence="4 8" id="KW-0822">Tryptophan biosynthesis</keyword>
<proteinExistence type="inferred from homology"/>
<dbReference type="InterPro" id="IPR018204">
    <property type="entry name" value="Trp_synthase_alpha_AS"/>
</dbReference>
<dbReference type="NCBIfam" id="TIGR00262">
    <property type="entry name" value="trpA"/>
    <property type="match status" value="1"/>
</dbReference>
<evidence type="ECO:0000256" key="7">
    <source>
        <dbReference type="ARBA" id="ARBA00049047"/>
    </source>
</evidence>
<reference evidence="10" key="2">
    <citation type="submission" date="2020-09" db="EMBL/GenBank/DDBJ databases">
        <authorList>
            <person name="Sun Q."/>
            <person name="Zhou Y."/>
        </authorList>
    </citation>
    <scope>NUCLEOTIDE SEQUENCE</scope>
    <source>
        <strain evidence="10">CGMCC 1.15448</strain>
    </source>
</reference>
<protein>
    <recommendedName>
        <fullName evidence="8">Tryptophan synthase alpha chain</fullName>
        <ecNumber evidence="8">4.2.1.20</ecNumber>
    </recommendedName>
</protein>
<evidence type="ECO:0000256" key="1">
    <source>
        <dbReference type="ARBA" id="ARBA00004733"/>
    </source>
</evidence>
<reference evidence="10" key="1">
    <citation type="journal article" date="2014" name="Int. J. Syst. Evol. Microbiol.">
        <title>Complete genome sequence of Corynebacterium casei LMG S-19264T (=DSM 44701T), isolated from a smear-ripened cheese.</title>
        <authorList>
            <consortium name="US DOE Joint Genome Institute (JGI-PGF)"/>
            <person name="Walter F."/>
            <person name="Albersmeier A."/>
            <person name="Kalinowski J."/>
            <person name="Ruckert C."/>
        </authorList>
    </citation>
    <scope>NUCLEOTIDE SEQUENCE</scope>
    <source>
        <strain evidence="10">CGMCC 1.15448</strain>
    </source>
</reference>
<dbReference type="Gene3D" id="3.20.20.70">
    <property type="entry name" value="Aldolase class I"/>
    <property type="match status" value="1"/>
</dbReference>
<evidence type="ECO:0000256" key="9">
    <source>
        <dbReference type="RuleBase" id="RU003662"/>
    </source>
</evidence>
<keyword evidence="11" id="KW-1185">Reference proteome</keyword>
<comment type="similarity">
    <text evidence="8 9">Belongs to the TrpA family.</text>
</comment>
<dbReference type="InterPro" id="IPR013785">
    <property type="entry name" value="Aldolase_TIM"/>
</dbReference>
<dbReference type="UniPathway" id="UPA00035">
    <property type="reaction ID" value="UER00044"/>
</dbReference>
<dbReference type="HAMAP" id="MF_00131">
    <property type="entry name" value="Trp_synth_alpha"/>
    <property type="match status" value="1"/>
</dbReference>
<keyword evidence="3 8" id="KW-0028">Amino-acid biosynthesis</keyword>
<gene>
    <name evidence="8 10" type="primary">trpA</name>
    <name evidence="10" type="ORF">GCM10011511_13190</name>
</gene>